<protein>
    <submittedName>
        <fullName evidence="2">Uncharacterized protein</fullName>
    </submittedName>
</protein>
<dbReference type="AlphaFoldDB" id="A0A2T0SS94"/>
<evidence type="ECO:0000256" key="1">
    <source>
        <dbReference type="SAM" id="MobiDB-lite"/>
    </source>
</evidence>
<sequence length="182" mass="19313">MCRAGGRRCPGAGGRSTQNTRQSVSRAKAALRKAKQTGDDDQVTAARDRLTAARQAHQDAKHTAAAHDTADQCGDVTDHTSSTTKDTDMGHQDQPRRIGFTIHNVNSVTGNARVGSQHDVTGIGPDLDDDQVADVVADALAKVQRAVDRVHRATGHGQPRSNTNVASGDDVVAQQVGFRFGR</sequence>
<evidence type="ECO:0000313" key="2">
    <source>
        <dbReference type="EMBL" id="PRY36268.1"/>
    </source>
</evidence>
<gene>
    <name evidence="2" type="ORF">CLV43_112195</name>
</gene>
<feature type="compositionally biased region" description="Low complexity" evidence="1">
    <location>
        <begin position="1"/>
        <end position="10"/>
    </location>
</feature>
<feature type="compositionally biased region" description="Basic and acidic residues" evidence="1">
    <location>
        <begin position="85"/>
        <end position="94"/>
    </location>
</feature>
<comment type="caution">
    <text evidence="2">The sequence shown here is derived from an EMBL/GenBank/DDBJ whole genome shotgun (WGS) entry which is preliminary data.</text>
</comment>
<evidence type="ECO:0000313" key="3">
    <source>
        <dbReference type="Proteomes" id="UP000239494"/>
    </source>
</evidence>
<reference evidence="2 3" key="1">
    <citation type="submission" date="2018-03" db="EMBL/GenBank/DDBJ databases">
        <title>Genomic Encyclopedia of Archaeal and Bacterial Type Strains, Phase II (KMG-II): from individual species to whole genera.</title>
        <authorList>
            <person name="Goeker M."/>
        </authorList>
    </citation>
    <scope>NUCLEOTIDE SEQUENCE [LARGE SCALE GENOMIC DNA]</scope>
    <source>
        <strain evidence="2 3">DSM 44720</strain>
    </source>
</reference>
<name>A0A2T0SS94_9PSEU</name>
<proteinExistence type="predicted"/>
<keyword evidence="3" id="KW-1185">Reference proteome</keyword>
<feature type="compositionally biased region" description="Polar residues" evidence="1">
    <location>
        <begin position="16"/>
        <end position="25"/>
    </location>
</feature>
<accession>A0A2T0SS94</accession>
<feature type="compositionally biased region" description="Basic and acidic residues" evidence="1">
    <location>
        <begin position="46"/>
        <end position="62"/>
    </location>
</feature>
<dbReference type="EMBL" id="PVTF01000012">
    <property type="protein sequence ID" value="PRY36268.1"/>
    <property type="molecule type" value="Genomic_DNA"/>
</dbReference>
<organism evidence="2 3">
    <name type="scientific">Umezawaea tangerina</name>
    <dbReference type="NCBI Taxonomy" id="84725"/>
    <lineage>
        <taxon>Bacteria</taxon>
        <taxon>Bacillati</taxon>
        <taxon>Actinomycetota</taxon>
        <taxon>Actinomycetes</taxon>
        <taxon>Pseudonocardiales</taxon>
        <taxon>Pseudonocardiaceae</taxon>
        <taxon>Umezawaea</taxon>
    </lineage>
</organism>
<dbReference type="Proteomes" id="UP000239494">
    <property type="component" value="Unassembled WGS sequence"/>
</dbReference>
<feature type="region of interest" description="Disordered" evidence="1">
    <location>
        <begin position="1"/>
        <end position="94"/>
    </location>
</feature>